<name>A0A507D783_9FUNG</name>
<evidence type="ECO:0000313" key="2">
    <source>
        <dbReference type="EMBL" id="TPX47271.1"/>
    </source>
</evidence>
<keyword evidence="1" id="KW-0812">Transmembrane</keyword>
<accession>A0A507D783</accession>
<proteinExistence type="predicted"/>
<dbReference type="EMBL" id="QEAM01000081">
    <property type="protein sequence ID" value="TPX47271.1"/>
    <property type="molecule type" value="Genomic_DNA"/>
</dbReference>
<dbReference type="VEuPathDB" id="FungiDB:SeMB42_g02396"/>
<gene>
    <name evidence="2" type="ORF">SeLEV6574_g02749</name>
</gene>
<feature type="transmembrane region" description="Helical" evidence="1">
    <location>
        <begin position="12"/>
        <end position="33"/>
    </location>
</feature>
<organism evidence="2 3">
    <name type="scientific">Synchytrium endobioticum</name>
    <dbReference type="NCBI Taxonomy" id="286115"/>
    <lineage>
        <taxon>Eukaryota</taxon>
        <taxon>Fungi</taxon>
        <taxon>Fungi incertae sedis</taxon>
        <taxon>Chytridiomycota</taxon>
        <taxon>Chytridiomycota incertae sedis</taxon>
        <taxon>Chytridiomycetes</taxon>
        <taxon>Synchytriales</taxon>
        <taxon>Synchytriaceae</taxon>
        <taxon>Synchytrium</taxon>
    </lineage>
</organism>
<dbReference type="AlphaFoldDB" id="A0A507D783"/>
<reference evidence="2 3" key="1">
    <citation type="journal article" date="2019" name="Sci. Rep.">
        <title>Comparative genomics of chytrid fungi reveal insights into the obligate biotrophic and pathogenic lifestyle of Synchytrium endobioticum.</title>
        <authorList>
            <person name="van de Vossenberg B.T.L.H."/>
            <person name="Warris S."/>
            <person name="Nguyen H.D.T."/>
            <person name="van Gent-Pelzer M.P.E."/>
            <person name="Joly D.L."/>
            <person name="van de Geest H.C."/>
            <person name="Bonants P.J.M."/>
            <person name="Smith D.S."/>
            <person name="Levesque C.A."/>
            <person name="van der Lee T.A.J."/>
        </authorList>
    </citation>
    <scope>NUCLEOTIDE SEQUENCE [LARGE SCALE GENOMIC DNA]</scope>
    <source>
        <strain evidence="2 3">LEV6574</strain>
    </source>
</reference>
<protein>
    <submittedName>
        <fullName evidence="2">Uncharacterized protein</fullName>
    </submittedName>
</protein>
<keyword evidence="1" id="KW-1133">Transmembrane helix</keyword>
<sequence length="75" mass="7887">MDFEDQTALRCAVIFSLVASLLIGTAGIAGVAATNDPPQEPGLIGAVGSIVLRIYCPVFKPAPPDFFLLIVSERI</sequence>
<keyword evidence="1" id="KW-0472">Membrane</keyword>
<evidence type="ECO:0000313" key="3">
    <source>
        <dbReference type="Proteomes" id="UP000320475"/>
    </source>
</evidence>
<dbReference type="Proteomes" id="UP000320475">
    <property type="component" value="Unassembled WGS sequence"/>
</dbReference>
<evidence type="ECO:0000256" key="1">
    <source>
        <dbReference type="SAM" id="Phobius"/>
    </source>
</evidence>
<comment type="caution">
    <text evidence="2">The sequence shown here is derived from an EMBL/GenBank/DDBJ whole genome shotgun (WGS) entry which is preliminary data.</text>
</comment>